<keyword evidence="4" id="KW-1185">Reference proteome</keyword>
<proteinExistence type="predicted"/>
<dbReference type="Proteomes" id="UP000013063">
    <property type="component" value="Unassembled WGS sequence"/>
</dbReference>
<evidence type="ECO:0000256" key="2">
    <source>
        <dbReference type="SAM" id="SignalP"/>
    </source>
</evidence>
<gene>
    <name evidence="3" type="ORF">OR37_02027</name>
</gene>
<sequence precursor="true">MKALLPVLAGAGLLATPILAAPSLAAAHGRGGYHVVQAGFRPGGGYHFGSPAAARYHAFPRYAYPHYAYPHYGYPYYRYRGWGYPRAYWWSGPRFGLVLSPAYYDPWFYDPWYGAPWYYSAPSYSYSYTTYYGDPPPSRDDRPQDDASPAPAPPASSTAPAACGAWSWNVAADRYDWKPC</sequence>
<dbReference type="AlphaFoldDB" id="R0E922"/>
<reference evidence="3 4" key="1">
    <citation type="journal article" date="2013" name="Genome Announc.">
        <title>Draft Genome Sequence for Caulobacter sp. Strain OR37, a Bacterium Tolerant to Heavy Metals.</title>
        <authorList>
            <person name="Utturkar S.M."/>
            <person name="Bollmann A."/>
            <person name="Brzoska R.M."/>
            <person name="Klingeman D.M."/>
            <person name="Epstein S.E."/>
            <person name="Palumbo A.V."/>
            <person name="Brown S.D."/>
        </authorList>
    </citation>
    <scope>NUCLEOTIDE SEQUENCE [LARGE SCALE GENOMIC DNA]</scope>
    <source>
        <strain evidence="3 4">OR37</strain>
    </source>
</reference>
<evidence type="ECO:0000313" key="3">
    <source>
        <dbReference type="EMBL" id="ENZ81983.1"/>
    </source>
</evidence>
<evidence type="ECO:0000313" key="4">
    <source>
        <dbReference type="Proteomes" id="UP000013063"/>
    </source>
</evidence>
<evidence type="ECO:0000256" key="1">
    <source>
        <dbReference type="SAM" id="MobiDB-lite"/>
    </source>
</evidence>
<accession>R0E922</accession>
<feature type="chain" id="PRO_5004340916" evidence="2">
    <location>
        <begin position="21"/>
        <end position="180"/>
    </location>
</feature>
<keyword evidence="2" id="KW-0732">Signal</keyword>
<dbReference type="RefSeq" id="WP_004619179.1">
    <property type="nucleotide sequence ID" value="NZ_APMP01000010.1"/>
</dbReference>
<feature type="region of interest" description="Disordered" evidence="1">
    <location>
        <begin position="136"/>
        <end position="161"/>
    </location>
</feature>
<dbReference type="PATRIC" id="fig|1292034.3.peg.2013"/>
<feature type="signal peptide" evidence="2">
    <location>
        <begin position="1"/>
        <end position="20"/>
    </location>
</feature>
<organism evidence="3 4">
    <name type="scientific">Caulobacter vibrioides OR37</name>
    <dbReference type="NCBI Taxonomy" id="1292034"/>
    <lineage>
        <taxon>Bacteria</taxon>
        <taxon>Pseudomonadati</taxon>
        <taxon>Pseudomonadota</taxon>
        <taxon>Alphaproteobacteria</taxon>
        <taxon>Caulobacterales</taxon>
        <taxon>Caulobacteraceae</taxon>
        <taxon>Caulobacter</taxon>
    </lineage>
</organism>
<protein>
    <submittedName>
        <fullName evidence="3">Uncharacterized protein</fullName>
    </submittedName>
</protein>
<name>R0E922_CAUVI</name>
<dbReference type="EMBL" id="APMP01000010">
    <property type="protein sequence ID" value="ENZ81983.1"/>
    <property type="molecule type" value="Genomic_DNA"/>
</dbReference>
<comment type="caution">
    <text evidence="3">The sequence shown here is derived from an EMBL/GenBank/DDBJ whole genome shotgun (WGS) entry which is preliminary data.</text>
</comment>